<evidence type="ECO:0000256" key="3">
    <source>
        <dbReference type="ARBA" id="ARBA00022448"/>
    </source>
</evidence>
<gene>
    <name evidence="8" type="ORF">KR51_00008870</name>
</gene>
<comment type="caution">
    <text evidence="8">The sequence shown here is derived from an EMBL/GenBank/DDBJ whole genome shotgun (WGS) entry which is preliminary data.</text>
</comment>
<dbReference type="Proteomes" id="UP000016960">
    <property type="component" value="Unassembled WGS sequence"/>
</dbReference>
<comment type="subcellular location">
    <subcellularLocation>
        <location evidence="1">Cell envelope</location>
    </subcellularLocation>
</comment>
<feature type="chain" id="PRO_5004659011" evidence="6">
    <location>
        <begin position="22"/>
        <end position="352"/>
    </location>
</feature>
<dbReference type="PATRIC" id="fig|582515.4.peg.991"/>
<dbReference type="Pfam" id="PF01497">
    <property type="entry name" value="Peripla_BP_2"/>
    <property type="match status" value="1"/>
</dbReference>
<dbReference type="eggNOG" id="COG0614">
    <property type="taxonomic scope" value="Bacteria"/>
</dbReference>
<evidence type="ECO:0000259" key="7">
    <source>
        <dbReference type="PROSITE" id="PS50983"/>
    </source>
</evidence>
<name>U5DRX3_9CHRO</name>
<keyword evidence="5" id="KW-0175">Coiled coil</keyword>
<keyword evidence="3" id="KW-0813">Transport</keyword>
<dbReference type="PROSITE" id="PS50983">
    <property type="entry name" value="FE_B12_PBP"/>
    <property type="match status" value="1"/>
</dbReference>
<evidence type="ECO:0000313" key="8">
    <source>
        <dbReference type="EMBL" id="ERN42435.1"/>
    </source>
</evidence>
<dbReference type="SUPFAM" id="SSF53807">
    <property type="entry name" value="Helical backbone' metal receptor"/>
    <property type="match status" value="1"/>
</dbReference>
<dbReference type="AlphaFoldDB" id="U5DRX3"/>
<protein>
    <submittedName>
        <fullName evidence="8">ABC-type Fe3+-hydroxamate transport system, periplasmic component</fullName>
    </submittedName>
</protein>
<comment type="similarity">
    <text evidence="2">Belongs to the bacterial solute-binding protein 8 family.</text>
</comment>
<keyword evidence="9" id="KW-1185">Reference proteome</keyword>
<evidence type="ECO:0000256" key="6">
    <source>
        <dbReference type="SAM" id="SignalP"/>
    </source>
</evidence>
<dbReference type="InterPro" id="IPR002491">
    <property type="entry name" value="ABC_transptr_periplasmic_BD"/>
</dbReference>
<evidence type="ECO:0000256" key="5">
    <source>
        <dbReference type="SAM" id="Coils"/>
    </source>
</evidence>
<organism evidence="8 9">
    <name type="scientific">Rubidibacter lacunae KORDI 51-2</name>
    <dbReference type="NCBI Taxonomy" id="582515"/>
    <lineage>
        <taxon>Bacteria</taxon>
        <taxon>Bacillati</taxon>
        <taxon>Cyanobacteriota</taxon>
        <taxon>Cyanophyceae</taxon>
        <taxon>Oscillatoriophycideae</taxon>
        <taxon>Chroococcales</taxon>
        <taxon>Aphanothecaceae</taxon>
        <taxon>Rubidibacter</taxon>
    </lineage>
</organism>
<dbReference type="GO" id="GO:1901678">
    <property type="term" value="P:iron coordination entity transport"/>
    <property type="evidence" value="ECO:0007669"/>
    <property type="project" value="UniProtKB-ARBA"/>
</dbReference>
<dbReference type="GO" id="GO:0030288">
    <property type="term" value="C:outer membrane-bounded periplasmic space"/>
    <property type="evidence" value="ECO:0007669"/>
    <property type="project" value="TreeGrafter"/>
</dbReference>
<dbReference type="PANTHER" id="PTHR30532:SF24">
    <property type="entry name" value="FERRIC ENTEROBACTIN-BINDING PERIPLASMIC PROTEIN FEPB"/>
    <property type="match status" value="1"/>
</dbReference>
<evidence type="ECO:0000256" key="2">
    <source>
        <dbReference type="ARBA" id="ARBA00008814"/>
    </source>
</evidence>
<dbReference type="RefSeq" id="WP_022605054.1">
    <property type="nucleotide sequence ID" value="NZ_ASSJ01000018.1"/>
</dbReference>
<dbReference type="PROSITE" id="PS51257">
    <property type="entry name" value="PROKAR_LIPOPROTEIN"/>
    <property type="match status" value="1"/>
</dbReference>
<dbReference type="PANTHER" id="PTHR30532">
    <property type="entry name" value="IRON III DICITRATE-BINDING PERIPLASMIC PROTEIN"/>
    <property type="match status" value="1"/>
</dbReference>
<dbReference type="InterPro" id="IPR051313">
    <property type="entry name" value="Bact_iron-sidero_bind"/>
</dbReference>
<reference evidence="8 9" key="1">
    <citation type="submission" date="2013-05" db="EMBL/GenBank/DDBJ databases">
        <title>Draft genome sequence of Rubidibacter lacunae KORDI 51-2.</title>
        <authorList>
            <person name="Choi D.H."/>
            <person name="Noh J.H."/>
            <person name="Kwon K.-K."/>
            <person name="Lee J.-H."/>
            <person name="Ryu J.-Y."/>
        </authorList>
    </citation>
    <scope>NUCLEOTIDE SEQUENCE [LARGE SCALE GENOMIC DNA]</scope>
    <source>
        <strain evidence="8 9">KORDI 51-2</strain>
    </source>
</reference>
<sequence>MKRVASIRLLPWIALTVVAISACQGRADQATVNSSSSPQSEAQTDCQTIQHELGETEVCGQPQKVVVLGPHLLESLLALGVQPIAFADIEVGGRRDYDNPSQQIPYLGRYITQTVVNVGTAANPSLESILKVQPDLILGTEWNASEYETLSNIAPTLLFEWAEPEIALRAIAQAVNRTEQAEQILVKAEQQIAAAREDFAPVVSTHPKLLLLSSRNFQDMYLGNSGHGMCSSLLEEMGFQLVAPPGFEWSDPASPLPISIETLPQMNEADSVIMLGSNFNPSEHVAGDDRFDSDRLADIKRSWAESAIALSLEASKAGRVYFIPAYLCLGLPGPIGTELYLKELEQQMLTDN</sequence>
<evidence type="ECO:0000256" key="1">
    <source>
        <dbReference type="ARBA" id="ARBA00004196"/>
    </source>
</evidence>
<dbReference type="OrthoDB" id="61776at2"/>
<dbReference type="STRING" id="582515.KR51_00008870"/>
<feature type="coiled-coil region" evidence="5">
    <location>
        <begin position="171"/>
        <end position="198"/>
    </location>
</feature>
<dbReference type="CDD" id="cd01146">
    <property type="entry name" value="FhuD"/>
    <property type="match status" value="1"/>
</dbReference>
<dbReference type="InParanoid" id="U5DRX3"/>
<evidence type="ECO:0000256" key="4">
    <source>
        <dbReference type="ARBA" id="ARBA00022729"/>
    </source>
</evidence>
<dbReference type="Gene3D" id="3.40.50.1980">
    <property type="entry name" value="Nitrogenase molybdenum iron protein domain"/>
    <property type="match status" value="2"/>
</dbReference>
<keyword evidence="4 6" id="KW-0732">Signal</keyword>
<proteinExistence type="inferred from homology"/>
<evidence type="ECO:0000313" key="9">
    <source>
        <dbReference type="Proteomes" id="UP000016960"/>
    </source>
</evidence>
<dbReference type="EMBL" id="ASSJ01000018">
    <property type="protein sequence ID" value="ERN42435.1"/>
    <property type="molecule type" value="Genomic_DNA"/>
</dbReference>
<feature type="signal peptide" evidence="6">
    <location>
        <begin position="1"/>
        <end position="21"/>
    </location>
</feature>
<accession>U5DRX3</accession>
<feature type="domain" description="Fe/B12 periplasmic-binding" evidence="7">
    <location>
        <begin position="64"/>
        <end position="352"/>
    </location>
</feature>